<name>A0A7W4PG61_9PROT</name>
<comment type="caution">
    <text evidence="3">The sequence shown here is derived from an EMBL/GenBank/DDBJ whole genome shotgun (WGS) entry which is preliminary data.</text>
</comment>
<dbReference type="AlphaFoldDB" id="A0A7W4PG61"/>
<feature type="transmembrane region" description="Helical" evidence="1">
    <location>
        <begin position="88"/>
        <end position="109"/>
    </location>
</feature>
<dbReference type="PANTHER" id="PTHR22911:SF102">
    <property type="entry name" value="MEMBRANE PROTEIN"/>
    <property type="match status" value="1"/>
</dbReference>
<dbReference type="RefSeq" id="WP_183120408.1">
    <property type="nucleotide sequence ID" value="NZ_JABEQF010000014.1"/>
</dbReference>
<feature type="transmembrane region" description="Helical" evidence="1">
    <location>
        <begin position="204"/>
        <end position="223"/>
    </location>
</feature>
<evidence type="ECO:0000313" key="3">
    <source>
        <dbReference type="EMBL" id="MBB2191279.1"/>
    </source>
</evidence>
<proteinExistence type="predicted"/>
<evidence type="ECO:0000256" key="1">
    <source>
        <dbReference type="SAM" id="Phobius"/>
    </source>
</evidence>
<sequence length="299" mass="32103">MQSPSLQLAVAMALSGTIGVFVVQSTLDPINFVFWRCAFGAISLGIWCLSRGLFSHFHTRNIIAAMACGALIVCSWVLFFTAYGLTSIATATIIYHIQPFFIIISGALFLKEKVTRLQISWIIAAFIGVALSSGLLFKGMPGGDHALIGVTLALLAAAAYALITLITKGIRNQRAEITTFWQLATGAVLLAPFANYSHLPGWSAWGWIVGAGVILTGLCYALMFKAYPHLSTATISSLTFIYPLVAILCDNLVYGHRLTVVQYIGATLIAVSTLGARFGWSIPRIAALWAGPREDLDAG</sequence>
<evidence type="ECO:0000259" key="2">
    <source>
        <dbReference type="Pfam" id="PF00892"/>
    </source>
</evidence>
<feature type="transmembrane region" description="Helical" evidence="1">
    <location>
        <begin position="179"/>
        <end position="198"/>
    </location>
</feature>
<dbReference type="InterPro" id="IPR000620">
    <property type="entry name" value="EamA_dom"/>
</dbReference>
<dbReference type="SUPFAM" id="SSF103481">
    <property type="entry name" value="Multidrug resistance efflux transporter EmrE"/>
    <property type="match status" value="2"/>
</dbReference>
<dbReference type="PANTHER" id="PTHR22911">
    <property type="entry name" value="ACYL-MALONYL CONDENSING ENZYME-RELATED"/>
    <property type="match status" value="1"/>
</dbReference>
<organism evidence="3 4">
    <name type="scientific">Gluconacetobacter azotocaptans</name>
    <dbReference type="NCBI Taxonomy" id="142834"/>
    <lineage>
        <taxon>Bacteria</taxon>
        <taxon>Pseudomonadati</taxon>
        <taxon>Pseudomonadota</taxon>
        <taxon>Alphaproteobacteria</taxon>
        <taxon>Acetobacterales</taxon>
        <taxon>Acetobacteraceae</taxon>
        <taxon>Gluconacetobacter</taxon>
    </lineage>
</organism>
<gene>
    <name evidence="3" type="ORF">HLH34_15135</name>
</gene>
<feature type="transmembrane region" description="Helical" evidence="1">
    <location>
        <begin position="235"/>
        <end position="254"/>
    </location>
</feature>
<dbReference type="EMBL" id="JABEQF010000014">
    <property type="protein sequence ID" value="MBB2191279.1"/>
    <property type="molecule type" value="Genomic_DNA"/>
</dbReference>
<keyword evidence="1" id="KW-1133">Transmembrane helix</keyword>
<feature type="domain" description="EamA" evidence="2">
    <location>
        <begin position="9"/>
        <end position="133"/>
    </location>
</feature>
<protein>
    <submittedName>
        <fullName evidence="3">DMT family transporter</fullName>
    </submittedName>
</protein>
<dbReference type="Proteomes" id="UP000555756">
    <property type="component" value="Unassembled WGS sequence"/>
</dbReference>
<reference evidence="3 4" key="1">
    <citation type="submission" date="2020-04" db="EMBL/GenBank/DDBJ databases">
        <title>Description of novel Gluconacetobacter.</title>
        <authorList>
            <person name="Sombolestani A."/>
        </authorList>
    </citation>
    <scope>NUCLEOTIDE SEQUENCE [LARGE SCALE GENOMIC DNA]</scope>
    <source>
        <strain evidence="3 4">LMG 21311</strain>
    </source>
</reference>
<feature type="transmembrane region" description="Helical" evidence="1">
    <location>
        <begin position="7"/>
        <end position="27"/>
    </location>
</feature>
<feature type="transmembrane region" description="Helical" evidence="1">
    <location>
        <begin position="121"/>
        <end position="140"/>
    </location>
</feature>
<feature type="transmembrane region" description="Helical" evidence="1">
    <location>
        <begin position="62"/>
        <end position="82"/>
    </location>
</feature>
<keyword evidence="1" id="KW-0812">Transmembrane</keyword>
<keyword evidence="1" id="KW-0472">Membrane</keyword>
<keyword evidence="4" id="KW-1185">Reference proteome</keyword>
<evidence type="ECO:0000313" key="4">
    <source>
        <dbReference type="Proteomes" id="UP000555756"/>
    </source>
</evidence>
<feature type="transmembrane region" description="Helical" evidence="1">
    <location>
        <begin position="33"/>
        <end position="50"/>
    </location>
</feature>
<accession>A0A7W4PG61</accession>
<feature type="domain" description="EamA" evidence="2">
    <location>
        <begin position="148"/>
        <end position="274"/>
    </location>
</feature>
<dbReference type="InterPro" id="IPR037185">
    <property type="entry name" value="EmrE-like"/>
</dbReference>
<feature type="transmembrane region" description="Helical" evidence="1">
    <location>
        <begin position="146"/>
        <end position="167"/>
    </location>
</feature>
<feature type="transmembrane region" description="Helical" evidence="1">
    <location>
        <begin position="260"/>
        <end position="280"/>
    </location>
</feature>
<dbReference type="Pfam" id="PF00892">
    <property type="entry name" value="EamA"/>
    <property type="match status" value="2"/>
</dbReference>
<dbReference type="GO" id="GO:0016020">
    <property type="term" value="C:membrane"/>
    <property type="evidence" value="ECO:0007669"/>
    <property type="project" value="InterPro"/>
</dbReference>